<evidence type="ECO:0000313" key="3">
    <source>
        <dbReference type="Proteomes" id="UP000320421"/>
    </source>
</evidence>
<keyword evidence="3" id="KW-1185">Reference proteome</keyword>
<dbReference type="EMBL" id="CP036266">
    <property type="protein sequence ID" value="QDT20506.1"/>
    <property type="molecule type" value="Genomic_DNA"/>
</dbReference>
<name>A0A517PMA0_9PLAN</name>
<gene>
    <name evidence="2" type="ORF">HG66A1_22920</name>
</gene>
<feature type="chain" id="PRO_5022188926" evidence="1">
    <location>
        <begin position="18"/>
        <end position="98"/>
    </location>
</feature>
<dbReference type="Proteomes" id="UP000320421">
    <property type="component" value="Chromosome"/>
</dbReference>
<dbReference type="OrthoDB" id="285400at2"/>
<sequence precursor="true">MLRVVCLSLILFPVVLTGCGSSESDIEIGKPAVLAAQPPLTLEEWKAMSDLTEKYDGATLERLRAGNLELKSDRAWDKYQKEFVAPQLVKDKPLKERI</sequence>
<dbReference type="PROSITE" id="PS51257">
    <property type="entry name" value="PROKAR_LIPOPROTEIN"/>
    <property type="match status" value="1"/>
</dbReference>
<dbReference type="RefSeq" id="WP_145183414.1">
    <property type="nucleotide sequence ID" value="NZ_CP036266.1"/>
</dbReference>
<keyword evidence="1" id="KW-0732">Signal</keyword>
<organism evidence="2 3">
    <name type="scientific">Gimesia chilikensis</name>
    <dbReference type="NCBI Taxonomy" id="2605989"/>
    <lineage>
        <taxon>Bacteria</taxon>
        <taxon>Pseudomonadati</taxon>
        <taxon>Planctomycetota</taxon>
        <taxon>Planctomycetia</taxon>
        <taxon>Planctomycetales</taxon>
        <taxon>Planctomycetaceae</taxon>
        <taxon>Gimesia</taxon>
    </lineage>
</organism>
<evidence type="ECO:0000313" key="2">
    <source>
        <dbReference type="EMBL" id="QDT20506.1"/>
    </source>
</evidence>
<accession>A0A517PMA0</accession>
<protein>
    <submittedName>
        <fullName evidence="2">Uncharacterized protein</fullName>
    </submittedName>
</protein>
<feature type="signal peptide" evidence="1">
    <location>
        <begin position="1"/>
        <end position="17"/>
    </location>
</feature>
<reference evidence="2 3" key="1">
    <citation type="submission" date="2019-02" db="EMBL/GenBank/DDBJ databases">
        <title>Deep-cultivation of Planctomycetes and their phenomic and genomic characterization uncovers novel biology.</title>
        <authorList>
            <person name="Wiegand S."/>
            <person name="Jogler M."/>
            <person name="Boedeker C."/>
            <person name="Pinto D."/>
            <person name="Vollmers J."/>
            <person name="Rivas-Marin E."/>
            <person name="Kohn T."/>
            <person name="Peeters S.H."/>
            <person name="Heuer A."/>
            <person name="Rast P."/>
            <person name="Oberbeckmann S."/>
            <person name="Bunk B."/>
            <person name="Jeske O."/>
            <person name="Meyerdierks A."/>
            <person name="Storesund J.E."/>
            <person name="Kallscheuer N."/>
            <person name="Luecker S."/>
            <person name="Lage O.M."/>
            <person name="Pohl T."/>
            <person name="Merkel B.J."/>
            <person name="Hornburger P."/>
            <person name="Mueller R.-W."/>
            <person name="Bruemmer F."/>
            <person name="Labrenz M."/>
            <person name="Spormann A.M."/>
            <person name="Op den Camp H."/>
            <person name="Overmann J."/>
            <person name="Amann R."/>
            <person name="Jetten M.S.M."/>
            <person name="Mascher T."/>
            <person name="Medema M.H."/>
            <person name="Devos D.P."/>
            <person name="Kaster A.-K."/>
            <person name="Ovreas L."/>
            <person name="Rohde M."/>
            <person name="Galperin M.Y."/>
            <person name="Jogler C."/>
        </authorList>
    </citation>
    <scope>NUCLEOTIDE SEQUENCE [LARGE SCALE GENOMIC DNA]</scope>
    <source>
        <strain evidence="2 3">HG66A1</strain>
    </source>
</reference>
<dbReference type="AlphaFoldDB" id="A0A517PMA0"/>
<proteinExistence type="predicted"/>
<evidence type="ECO:0000256" key="1">
    <source>
        <dbReference type="SAM" id="SignalP"/>
    </source>
</evidence>